<evidence type="ECO:0000313" key="2">
    <source>
        <dbReference type="EMBL" id="OGK38869.1"/>
    </source>
</evidence>
<feature type="region of interest" description="Disordered" evidence="1">
    <location>
        <begin position="1"/>
        <end position="21"/>
    </location>
</feature>
<dbReference type="Proteomes" id="UP000179024">
    <property type="component" value="Unassembled WGS sequence"/>
</dbReference>
<dbReference type="EMBL" id="MGAE01000041">
    <property type="protein sequence ID" value="OGK38869.1"/>
    <property type="molecule type" value="Genomic_DNA"/>
</dbReference>
<dbReference type="AlphaFoldDB" id="A0A1F7I674"/>
<proteinExistence type="predicted"/>
<accession>A0A1F7I674</accession>
<evidence type="ECO:0000256" key="1">
    <source>
        <dbReference type="SAM" id="MobiDB-lite"/>
    </source>
</evidence>
<name>A0A1F7I674_9BACT</name>
<reference evidence="2 3" key="1">
    <citation type="journal article" date="2016" name="Nat. Commun.">
        <title>Thousands of microbial genomes shed light on interconnected biogeochemical processes in an aquifer system.</title>
        <authorList>
            <person name="Anantharaman K."/>
            <person name="Brown C.T."/>
            <person name="Hug L.A."/>
            <person name="Sharon I."/>
            <person name="Castelle C.J."/>
            <person name="Probst A.J."/>
            <person name="Thomas B.C."/>
            <person name="Singh A."/>
            <person name="Wilkins M.J."/>
            <person name="Karaoz U."/>
            <person name="Brodie E.L."/>
            <person name="Williams K.H."/>
            <person name="Hubbard S.S."/>
            <person name="Banfield J.F."/>
        </authorList>
    </citation>
    <scope>NUCLEOTIDE SEQUENCE [LARGE SCALE GENOMIC DNA]</scope>
</reference>
<protein>
    <submittedName>
        <fullName evidence="2">Uncharacterized protein</fullName>
    </submittedName>
</protein>
<comment type="caution">
    <text evidence="2">The sequence shown here is derived from an EMBL/GenBank/DDBJ whole genome shotgun (WGS) entry which is preliminary data.</text>
</comment>
<evidence type="ECO:0000313" key="3">
    <source>
        <dbReference type="Proteomes" id="UP000179024"/>
    </source>
</evidence>
<organism evidence="2 3">
    <name type="scientific">Candidatus Roizmanbacteria bacterium RIFCSPHIGHO2_12_FULL_44_10</name>
    <dbReference type="NCBI Taxonomy" id="1802054"/>
    <lineage>
        <taxon>Bacteria</taxon>
        <taxon>Candidatus Roizmaniibacteriota</taxon>
    </lineage>
</organism>
<sequence>MPDRDVGAQHDHDPNLDRPLGQATQQFLQTYRASDEFGFRYDGNLSLVGDLNRLSNAGRRQGVWSRTFVDRLFGLGSLAEADRLLKPWEQWSKIHSRIWSRYYGDEAGDAETRYKKAEREFNDVEIPPEIREYQGDLTEEDLKSLAHREIFRLTASIRESIDLLEGVATPVSLDTIFRAQRTIDQPVSPVGGLETEIVNKPSVRRIPHEGAYYVAFDYEGEPADSASRDPATDEEWDRWDKLEVGAHIKYLVDDHQGEPRALAAGTVHGFYLLGAGDAMLLEPSVAKIGIISVNELTGFYQCPLVADIRLDSEEFTLEELALVKQPKPVELVTIKPQTGEHNRQTFNSMEEAVDAVRNALHGFLGE</sequence>
<feature type="compositionally biased region" description="Basic and acidic residues" evidence="1">
    <location>
        <begin position="1"/>
        <end position="16"/>
    </location>
</feature>
<gene>
    <name evidence="2" type="ORF">A3F34_00470</name>
</gene>